<dbReference type="Gene3D" id="3.40.50.1110">
    <property type="entry name" value="SGNH hydrolase"/>
    <property type="match status" value="1"/>
</dbReference>
<accession>A0A3N1M959</accession>
<dbReference type="SUPFAM" id="SSF52266">
    <property type="entry name" value="SGNH hydrolase"/>
    <property type="match status" value="1"/>
</dbReference>
<comment type="caution">
    <text evidence="1">The sequence shown here is derived from an EMBL/GenBank/DDBJ whole genome shotgun (WGS) entry which is preliminary data.</text>
</comment>
<dbReference type="PANTHER" id="PTHR30383:SF5">
    <property type="entry name" value="SGNH HYDROLASE-TYPE ESTERASE DOMAIN-CONTAINING PROTEIN"/>
    <property type="match status" value="1"/>
</dbReference>
<evidence type="ECO:0000313" key="2">
    <source>
        <dbReference type="Proteomes" id="UP000278222"/>
    </source>
</evidence>
<dbReference type="PANTHER" id="PTHR30383">
    <property type="entry name" value="THIOESTERASE 1/PROTEASE 1/LYSOPHOSPHOLIPASE L1"/>
    <property type="match status" value="1"/>
</dbReference>
<dbReference type="InterPro" id="IPR051532">
    <property type="entry name" value="Ester_Hydrolysis_Enzymes"/>
</dbReference>
<dbReference type="AlphaFoldDB" id="A0A3N1M959"/>
<dbReference type="InterPro" id="IPR057572">
    <property type="entry name" value="NonGDSL"/>
</dbReference>
<reference evidence="1 2" key="1">
    <citation type="submission" date="2018-11" db="EMBL/GenBank/DDBJ databases">
        <title>Genomic Encyclopedia of Type Strains, Phase IV (KMG-IV): sequencing the most valuable type-strain genomes for metagenomic binning, comparative biology and taxonomic classification.</title>
        <authorList>
            <person name="Goeker M."/>
        </authorList>
    </citation>
    <scope>NUCLEOTIDE SEQUENCE [LARGE SCALE GENOMIC DNA]</scope>
    <source>
        <strain evidence="1 2">DSM 5900</strain>
    </source>
</reference>
<dbReference type="InterPro" id="IPR036514">
    <property type="entry name" value="SGNH_hydro_sf"/>
</dbReference>
<sequence length="240" mass="25764">MLSLSTGAVPAAAWSTDECEVPEDLLRLDAPLPRTASKLVPGGTLTIVAIGSSSTYGAGASDPKMAYPSRMKRMLSAEFPQTKIRVMNRGAGGEVVSDMLARWDRDVVALQPDLVIWQVGANSALRASILGDYADRLREGVARTKAIGADLIFMDAQYAPKVLAKPMAASVLLATDQVARQNGIGLFRRFDIMRHWVQGGVLTFPVLLDPDQLHLNDRGYACVAAAMTDAIIQAARPLTD</sequence>
<organism evidence="1 2">
    <name type="scientific">Stella humosa</name>
    <dbReference type="NCBI Taxonomy" id="94"/>
    <lineage>
        <taxon>Bacteria</taxon>
        <taxon>Pseudomonadati</taxon>
        <taxon>Pseudomonadota</taxon>
        <taxon>Alphaproteobacteria</taxon>
        <taxon>Rhodospirillales</taxon>
        <taxon>Stellaceae</taxon>
        <taxon>Stella</taxon>
    </lineage>
</organism>
<proteinExistence type="predicted"/>
<protein>
    <submittedName>
        <fullName evidence="1">Lysophospholipase L1-like esterase</fullName>
    </submittedName>
</protein>
<name>A0A3N1M959_9PROT</name>
<evidence type="ECO:0000313" key="1">
    <source>
        <dbReference type="EMBL" id="ROQ00208.1"/>
    </source>
</evidence>
<dbReference type="Proteomes" id="UP000278222">
    <property type="component" value="Unassembled WGS sequence"/>
</dbReference>
<keyword evidence="2" id="KW-1185">Reference proteome</keyword>
<gene>
    <name evidence="1" type="ORF">EDC65_2004</name>
</gene>
<dbReference type="GO" id="GO:0004622">
    <property type="term" value="F:phosphatidylcholine lysophospholipase activity"/>
    <property type="evidence" value="ECO:0007669"/>
    <property type="project" value="TreeGrafter"/>
</dbReference>
<dbReference type="Pfam" id="PF25182">
    <property type="entry name" value="NonGDSL"/>
    <property type="match status" value="1"/>
</dbReference>
<dbReference type="CDD" id="cd00229">
    <property type="entry name" value="SGNH_hydrolase"/>
    <property type="match status" value="1"/>
</dbReference>
<dbReference type="EMBL" id="RJKX01000013">
    <property type="protein sequence ID" value="ROQ00208.1"/>
    <property type="molecule type" value="Genomic_DNA"/>
</dbReference>